<dbReference type="Pfam" id="PF13616">
    <property type="entry name" value="Rotamase_3"/>
    <property type="match status" value="1"/>
</dbReference>
<feature type="signal peptide" evidence="12">
    <location>
        <begin position="1"/>
        <end position="22"/>
    </location>
</feature>
<dbReference type="InterPro" id="IPR000297">
    <property type="entry name" value="PPIase_PpiC"/>
</dbReference>
<dbReference type="InterPro" id="IPR023058">
    <property type="entry name" value="PPIase_PpiC_CS"/>
</dbReference>
<comment type="function">
    <text evidence="11">Plays a major role in protein secretion by helping the post-translocational extracellular folding of several secreted proteins.</text>
</comment>
<keyword evidence="4 11" id="KW-1003">Cell membrane</keyword>
<evidence type="ECO:0000313" key="15">
    <source>
        <dbReference type="Proteomes" id="UP001549167"/>
    </source>
</evidence>
<dbReference type="Gene3D" id="3.10.50.40">
    <property type="match status" value="1"/>
</dbReference>
<organism evidence="14 15">
    <name type="scientific">Alkalibacillus flavidus</name>
    <dbReference type="NCBI Taxonomy" id="546021"/>
    <lineage>
        <taxon>Bacteria</taxon>
        <taxon>Bacillati</taxon>
        <taxon>Bacillota</taxon>
        <taxon>Bacilli</taxon>
        <taxon>Bacillales</taxon>
        <taxon>Bacillaceae</taxon>
        <taxon>Alkalibacillus</taxon>
    </lineage>
</organism>
<evidence type="ECO:0000256" key="6">
    <source>
        <dbReference type="ARBA" id="ARBA00023110"/>
    </source>
</evidence>
<evidence type="ECO:0000256" key="12">
    <source>
        <dbReference type="SAM" id="SignalP"/>
    </source>
</evidence>
<proteinExistence type="inferred from homology"/>
<sequence>MKKIISLLFVLFVAMLFMTACQSDEEVVVESEAGNITQDEFYQELKDRYGEDVLREMTKKMVLESQYDVSEEEIDDEIASFKDQIGPQFEQFLNQQGYDNEEEFRNAFYMSQLEFQAATEDLNVSDDDVRMRYDNMQQEIKARHILVEEKSTAEEVIERYNSGDDFASLAEEYSIDGSANSGGDLGYFTGGDMVLPFERAAFSLEVDEISEPVETRHGWHVILVEDKREADVELGSFEDMEAQIRENLLASQVSQDELSSIINGVINDADVTIQDDDLDHLFQTEDDSENSES</sequence>
<dbReference type="InterPro" id="IPR050245">
    <property type="entry name" value="PrsA_foldase"/>
</dbReference>
<feature type="chain" id="PRO_5045964436" description="Foldase protein PrsA" evidence="12">
    <location>
        <begin position="23"/>
        <end position="293"/>
    </location>
</feature>
<evidence type="ECO:0000256" key="1">
    <source>
        <dbReference type="ARBA" id="ARBA00000971"/>
    </source>
</evidence>
<dbReference type="InterPro" id="IPR027304">
    <property type="entry name" value="Trigger_fact/SurA_dom_sf"/>
</dbReference>
<dbReference type="PANTHER" id="PTHR47245:SF1">
    <property type="entry name" value="FOLDASE PROTEIN PRSA"/>
    <property type="match status" value="1"/>
</dbReference>
<keyword evidence="6 11" id="KW-0697">Rotamase</keyword>
<evidence type="ECO:0000256" key="7">
    <source>
        <dbReference type="ARBA" id="ARBA00023136"/>
    </source>
</evidence>
<dbReference type="RefSeq" id="WP_354220089.1">
    <property type="nucleotide sequence ID" value="NZ_JBEPMX010000007.1"/>
</dbReference>
<evidence type="ECO:0000259" key="13">
    <source>
        <dbReference type="PROSITE" id="PS50198"/>
    </source>
</evidence>
<evidence type="ECO:0000256" key="3">
    <source>
        <dbReference type="ARBA" id="ARBA00006071"/>
    </source>
</evidence>
<keyword evidence="8 11" id="KW-0564">Palmitate</keyword>
<name>A0ABV2KVB1_9BACI</name>
<keyword evidence="5 11" id="KW-0732">Signal</keyword>
<accession>A0ABV2KVB1</accession>
<keyword evidence="7 11" id="KW-0472">Membrane</keyword>
<evidence type="ECO:0000256" key="9">
    <source>
        <dbReference type="ARBA" id="ARBA00023235"/>
    </source>
</evidence>
<dbReference type="EC" id="5.2.1.8" evidence="11"/>
<dbReference type="InterPro" id="IPR046357">
    <property type="entry name" value="PPIase_dom_sf"/>
</dbReference>
<feature type="domain" description="PpiC" evidence="13">
    <location>
        <begin position="137"/>
        <end position="226"/>
    </location>
</feature>
<dbReference type="EMBL" id="JBEPMX010000007">
    <property type="protein sequence ID" value="MET3683525.1"/>
    <property type="molecule type" value="Genomic_DNA"/>
</dbReference>
<evidence type="ECO:0000313" key="14">
    <source>
        <dbReference type="EMBL" id="MET3683525.1"/>
    </source>
</evidence>
<gene>
    <name evidence="11" type="primary">prsA</name>
    <name evidence="14" type="ORF">ABID56_001620</name>
</gene>
<dbReference type="GO" id="GO:0003755">
    <property type="term" value="F:peptidyl-prolyl cis-trans isomerase activity"/>
    <property type="evidence" value="ECO:0007669"/>
    <property type="project" value="UniProtKB-EC"/>
</dbReference>
<comment type="similarity">
    <text evidence="3 11">Belongs to the PrsA family.</text>
</comment>
<dbReference type="SUPFAM" id="SSF54534">
    <property type="entry name" value="FKBP-like"/>
    <property type="match status" value="1"/>
</dbReference>
<dbReference type="HAMAP" id="MF_01145">
    <property type="entry name" value="Foldase_PrsA"/>
    <property type="match status" value="1"/>
</dbReference>
<keyword evidence="9 11" id="KW-0413">Isomerase</keyword>
<evidence type="ECO:0000256" key="10">
    <source>
        <dbReference type="ARBA" id="ARBA00023288"/>
    </source>
</evidence>
<comment type="caution">
    <text evidence="14">The sequence shown here is derived from an EMBL/GenBank/DDBJ whole genome shotgun (WGS) entry which is preliminary data.</text>
</comment>
<dbReference type="PANTHER" id="PTHR47245">
    <property type="entry name" value="PEPTIDYLPROLYL ISOMERASE"/>
    <property type="match status" value="1"/>
</dbReference>
<reference evidence="14 15" key="1">
    <citation type="submission" date="2024-06" db="EMBL/GenBank/DDBJ databases">
        <title>Genomic Encyclopedia of Type Strains, Phase IV (KMG-IV): sequencing the most valuable type-strain genomes for metagenomic binning, comparative biology and taxonomic classification.</title>
        <authorList>
            <person name="Goeker M."/>
        </authorList>
    </citation>
    <scope>NUCLEOTIDE SEQUENCE [LARGE SCALE GENOMIC DNA]</scope>
    <source>
        <strain evidence="14 15">DSM 23520</strain>
    </source>
</reference>
<keyword evidence="10 11" id="KW-0449">Lipoprotein</keyword>
<keyword evidence="15" id="KW-1185">Reference proteome</keyword>
<evidence type="ECO:0000256" key="11">
    <source>
        <dbReference type="HAMAP-Rule" id="MF_01145"/>
    </source>
</evidence>
<dbReference type="PROSITE" id="PS01096">
    <property type="entry name" value="PPIC_PPIASE_1"/>
    <property type="match status" value="1"/>
</dbReference>
<protein>
    <recommendedName>
        <fullName evidence="11">Foldase protein PrsA</fullName>
        <ecNumber evidence="11">5.2.1.8</ecNumber>
    </recommendedName>
</protein>
<comment type="subcellular location">
    <subcellularLocation>
        <location evidence="2 11">Cell membrane</location>
        <topology evidence="2 11">Lipid-anchor</topology>
    </subcellularLocation>
</comment>
<comment type="catalytic activity">
    <reaction evidence="1 11">
        <text>[protein]-peptidylproline (omega=180) = [protein]-peptidylproline (omega=0)</text>
        <dbReference type="Rhea" id="RHEA:16237"/>
        <dbReference type="Rhea" id="RHEA-COMP:10747"/>
        <dbReference type="Rhea" id="RHEA-COMP:10748"/>
        <dbReference type="ChEBI" id="CHEBI:83833"/>
        <dbReference type="ChEBI" id="CHEBI:83834"/>
        <dbReference type="EC" id="5.2.1.8"/>
    </reaction>
</comment>
<dbReference type="InterPro" id="IPR023059">
    <property type="entry name" value="Foldase_PrsA"/>
</dbReference>
<evidence type="ECO:0000256" key="5">
    <source>
        <dbReference type="ARBA" id="ARBA00022729"/>
    </source>
</evidence>
<dbReference type="PROSITE" id="PS50198">
    <property type="entry name" value="PPIC_PPIASE_2"/>
    <property type="match status" value="1"/>
</dbReference>
<dbReference type="Proteomes" id="UP001549167">
    <property type="component" value="Unassembled WGS sequence"/>
</dbReference>
<dbReference type="PROSITE" id="PS51257">
    <property type="entry name" value="PROKAR_LIPOPROTEIN"/>
    <property type="match status" value="1"/>
</dbReference>
<evidence type="ECO:0000256" key="4">
    <source>
        <dbReference type="ARBA" id="ARBA00022475"/>
    </source>
</evidence>
<evidence type="ECO:0000256" key="2">
    <source>
        <dbReference type="ARBA" id="ARBA00004193"/>
    </source>
</evidence>
<dbReference type="SUPFAM" id="SSF109998">
    <property type="entry name" value="Triger factor/SurA peptide-binding domain-like"/>
    <property type="match status" value="1"/>
</dbReference>
<evidence type="ECO:0000256" key="8">
    <source>
        <dbReference type="ARBA" id="ARBA00023139"/>
    </source>
</evidence>